<sequence>LKLLFEEQLLLSLLVISSPQLKNFKYGARAVPPMANLGIAMTILTRAQQKRPSLETPYSLPKSAWLSPLSFVCTASLIEVHMSAKKFVMQGLCKLAIVKDVTPICIEDPHKRPVPVKGP</sequence>
<proteinExistence type="predicted"/>
<reference evidence="2" key="1">
    <citation type="submission" date="2022-11" db="UniProtKB">
        <authorList>
            <consortium name="WormBaseParasite"/>
        </authorList>
    </citation>
    <scope>IDENTIFICATION</scope>
</reference>
<organism evidence="1 2">
    <name type="scientific">Romanomermis culicivorax</name>
    <name type="common">Nematode worm</name>
    <dbReference type="NCBI Taxonomy" id="13658"/>
    <lineage>
        <taxon>Eukaryota</taxon>
        <taxon>Metazoa</taxon>
        <taxon>Ecdysozoa</taxon>
        <taxon>Nematoda</taxon>
        <taxon>Enoplea</taxon>
        <taxon>Dorylaimia</taxon>
        <taxon>Mermithida</taxon>
        <taxon>Mermithoidea</taxon>
        <taxon>Mermithidae</taxon>
        <taxon>Romanomermis</taxon>
    </lineage>
</organism>
<keyword evidence="1" id="KW-1185">Reference proteome</keyword>
<evidence type="ECO:0000313" key="2">
    <source>
        <dbReference type="WBParaSite" id="nRc.2.0.1.t36597-RA"/>
    </source>
</evidence>
<dbReference type="Proteomes" id="UP000887565">
    <property type="component" value="Unplaced"/>
</dbReference>
<evidence type="ECO:0000313" key="1">
    <source>
        <dbReference type="Proteomes" id="UP000887565"/>
    </source>
</evidence>
<accession>A0A915KD06</accession>
<protein>
    <submittedName>
        <fullName evidence="2">Uncharacterized protein</fullName>
    </submittedName>
</protein>
<dbReference type="AlphaFoldDB" id="A0A915KD06"/>
<name>A0A915KD06_ROMCU</name>
<dbReference type="WBParaSite" id="nRc.2.0.1.t36597-RA">
    <property type="protein sequence ID" value="nRc.2.0.1.t36597-RA"/>
    <property type="gene ID" value="nRc.2.0.1.g36597"/>
</dbReference>